<dbReference type="InterPro" id="IPR004119">
    <property type="entry name" value="EcKL"/>
</dbReference>
<dbReference type="SMART" id="SM00587">
    <property type="entry name" value="CHK"/>
    <property type="match status" value="1"/>
</dbReference>
<feature type="domain" description="CHK kinase-like" evidence="1">
    <location>
        <begin position="125"/>
        <end position="321"/>
    </location>
</feature>
<dbReference type="InterPro" id="IPR015897">
    <property type="entry name" value="CHK_kinase-like"/>
</dbReference>
<reference evidence="2" key="1">
    <citation type="submission" date="2022-12" db="EMBL/GenBank/DDBJ databases">
        <title>Chromosome-level genome assembly of the bean flower thrips Megalurothrips usitatus.</title>
        <authorList>
            <person name="Ma L."/>
            <person name="Liu Q."/>
            <person name="Li H."/>
            <person name="Cai W."/>
        </authorList>
    </citation>
    <scope>NUCLEOTIDE SEQUENCE</scope>
    <source>
        <strain evidence="2">Cailab_2022a</strain>
    </source>
</reference>
<dbReference type="PANTHER" id="PTHR11012">
    <property type="entry name" value="PROTEIN KINASE-LIKE DOMAIN-CONTAINING"/>
    <property type="match status" value="1"/>
</dbReference>
<dbReference type="InterPro" id="IPR011009">
    <property type="entry name" value="Kinase-like_dom_sf"/>
</dbReference>
<accession>A0AAV7XNL3</accession>
<name>A0AAV7XNL3_9NEOP</name>
<sequence>MAASGDLAVPRVVEAALPAIAAREGFTRPGFHVESGSNDGDGYMSVMYCIRVQNEDGDKDALHLVSKVTTPSAEGAPMMSRMFAAEGSVYSQLLPAMEEIAGMRAPLPWPRSYHVAVTGPPPHCLVLRDLRPDGFAMVDRKKPLDLQHCRLMLRAIARFHGAGMALQHLRPDAFRAMRDALGADLAAVEETANNFMRFLAPGQAVPDLVRCRFGEVVYAKLKDMFTNIPNEFLDFMLPDPEGGNTIVHGDFHLNNILYQYEKDTGAVQDCVLIDFQMARYGCPASDLLPMLMAFTDKALRDEHWQGLLRGYHDELQATLRAAGCEDPDAIYSWERLTVTVSSYSYKLGLSWLGVA</sequence>
<gene>
    <name evidence="2" type="ORF">ONE63_008150</name>
</gene>
<dbReference type="Gene3D" id="3.90.1200.10">
    <property type="match status" value="1"/>
</dbReference>
<dbReference type="PANTHER" id="PTHR11012:SF30">
    <property type="entry name" value="PROTEIN KINASE-LIKE DOMAIN-CONTAINING"/>
    <property type="match status" value="1"/>
</dbReference>
<evidence type="ECO:0000259" key="1">
    <source>
        <dbReference type="SMART" id="SM00587"/>
    </source>
</evidence>
<dbReference type="SUPFAM" id="SSF56112">
    <property type="entry name" value="Protein kinase-like (PK-like)"/>
    <property type="match status" value="1"/>
</dbReference>
<keyword evidence="3" id="KW-1185">Reference proteome</keyword>
<evidence type="ECO:0000313" key="3">
    <source>
        <dbReference type="Proteomes" id="UP001075354"/>
    </source>
</evidence>
<dbReference type="Pfam" id="PF02958">
    <property type="entry name" value="EcKL"/>
    <property type="match status" value="1"/>
</dbReference>
<proteinExistence type="predicted"/>
<dbReference type="Proteomes" id="UP001075354">
    <property type="component" value="Chromosome 6"/>
</dbReference>
<comment type="caution">
    <text evidence="2">The sequence shown here is derived from an EMBL/GenBank/DDBJ whole genome shotgun (WGS) entry which is preliminary data.</text>
</comment>
<organism evidence="2 3">
    <name type="scientific">Megalurothrips usitatus</name>
    <name type="common">bean blossom thrips</name>
    <dbReference type="NCBI Taxonomy" id="439358"/>
    <lineage>
        <taxon>Eukaryota</taxon>
        <taxon>Metazoa</taxon>
        <taxon>Ecdysozoa</taxon>
        <taxon>Arthropoda</taxon>
        <taxon>Hexapoda</taxon>
        <taxon>Insecta</taxon>
        <taxon>Pterygota</taxon>
        <taxon>Neoptera</taxon>
        <taxon>Paraneoptera</taxon>
        <taxon>Thysanoptera</taxon>
        <taxon>Terebrantia</taxon>
        <taxon>Thripoidea</taxon>
        <taxon>Thripidae</taxon>
        <taxon>Megalurothrips</taxon>
    </lineage>
</organism>
<dbReference type="EMBL" id="JAPTSV010000006">
    <property type="protein sequence ID" value="KAJ1526563.1"/>
    <property type="molecule type" value="Genomic_DNA"/>
</dbReference>
<protein>
    <recommendedName>
        <fullName evidence="1">CHK kinase-like domain-containing protein</fullName>
    </recommendedName>
</protein>
<dbReference type="AlphaFoldDB" id="A0AAV7XNL3"/>
<evidence type="ECO:0000313" key="2">
    <source>
        <dbReference type="EMBL" id="KAJ1526563.1"/>
    </source>
</evidence>